<evidence type="ECO:0000313" key="3">
    <source>
        <dbReference type="EMBL" id="EPQ29318.1"/>
    </source>
</evidence>
<feature type="region of interest" description="Disordered" evidence="2">
    <location>
        <begin position="890"/>
        <end position="957"/>
    </location>
</feature>
<sequence length="1073" mass="110819">MLEMCLPKSNHKKLIEECYPVPKALATSGPEYRPNSNELSRLAYYATNKPAKLAKVGAVLEARAATDARAAKGSGAAADKGKAGLMITLSITQNLLTECKAHLNYFIRPAQAIIASGLDAAGPNPHRPRDLEISARSASAFYALASYIDPATTNVDGGFKDLLKGFAGLAVERPRAAGGVDQAGAEDVEQRNRTRLIGLSALAGAVGSDILYTSVFASHSSLIVPALLENMKDNRVTLDWLTSESKKVADGRTTFSELSIKKRPLASRRAPSLSGHIDGEKGPNYEEVVTRAIAIMQGLLRHGDAGHVQSVVAHATSWLDGQSSLTIPPPTDGRQAKSHWENVDWCRWLAQSLCSWTALQYRFVVLTTLVEHLVDVCEGQATTKHLSLIEMAKGILTGPLSLIGLSTSDTLSNLAALAVRRVYKDTRDSLLPPLVDCISGLGTHVYYADQINDIADEIAARIAALQMPAAGAEAAGAGAGAGAGGSLKGGNLTDHLQRQRLANAGPEQRDESIRVLLFCLMGVLRTAHRSSGEVQKGVDDRISEDAKGKTAAAGNQTQIGLARAGTRNRVSLSVMVRTASLLTSSNHGVRLAYIQTLVTLFRDEIDRERGTGGAASFDVGLSVERIEDAIGFIHALAASTHVMGLSKSLSVGQAVTGNLRESPLEILPQLERINLDPGRPGSLMSGTASSGQGTASEATAALPVDYTAIALALEELISAAPSAAALGLTPMLLALDKDAGSRLVVDGLSNGSNTGLENQRRIAARLVSARALAKLGEALEVASISSSAQAVISQIPSFGVELGPTPPEGLTLPPEIVPFSVVPGINGAGESSSTGSPSVNRSGVIDGLASSAKLQSTSHLDTATIRRWLERDWSVGMAVDEAFAGSSPCGAWSAGGSSANPTALTSRRPSYAPSSSAAAAPGAANGANVNGTGEGLAPNGSGFRPNGSVVSLSTDTAESRSAGIDDFREALGASATSQPSSRLLGVNGNGTGANDLADRRASRRESRKISVVGPGAVGSGAAGLNATGAVGLLDSLKVGVDEQAENDATSGALDAAAGTATVPNRPIAPPYAA</sequence>
<dbReference type="OrthoDB" id="274691at2759"/>
<feature type="region of interest" description="Disordered" evidence="2">
    <location>
        <begin position="1049"/>
        <end position="1073"/>
    </location>
</feature>
<dbReference type="PANTHER" id="PTHR47766">
    <property type="entry name" value="PROTEIN EFR3"/>
    <property type="match status" value="1"/>
</dbReference>
<dbReference type="AlphaFoldDB" id="A0A061H9L4"/>
<name>A0A061H9L4_9BASI</name>
<dbReference type="Pfam" id="PF21072">
    <property type="entry name" value="EFR3"/>
    <property type="match status" value="2"/>
</dbReference>
<dbReference type="InterPro" id="IPR049150">
    <property type="entry name" value="EFR3_HEAT-like_rpt"/>
</dbReference>
<dbReference type="Proteomes" id="UP000053664">
    <property type="component" value="Unassembled WGS sequence"/>
</dbReference>
<proteinExistence type="inferred from homology"/>
<comment type="similarity">
    <text evidence="1">Belongs to the EFR3 family.</text>
</comment>
<dbReference type="HOGENOM" id="CLU_007481_0_0_1"/>
<accession>A0A061H9L4</accession>
<gene>
    <name evidence="3" type="ORF">PFL1_03073</name>
</gene>
<feature type="compositionally biased region" description="Low complexity" evidence="2">
    <location>
        <begin position="912"/>
        <end position="928"/>
    </location>
</feature>
<dbReference type="GO" id="GO:0072659">
    <property type="term" value="P:protein localization to plasma membrane"/>
    <property type="evidence" value="ECO:0007669"/>
    <property type="project" value="InterPro"/>
</dbReference>
<reference evidence="3 4" key="1">
    <citation type="journal article" date="2013" name="Plant Cell">
        <title>The transition from a phytopathogenic smut ancestor to an anamorphic biocontrol agent deciphered by comparative whole-genome analysis.</title>
        <authorList>
            <person name="Lefebvre F."/>
            <person name="Joly D.L."/>
            <person name="Labbe C."/>
            <person name="Teichmann B."/>
            <person name="Linning R."/>
            <person name="Belzile F."/>
            <person name="Bakkeren G."/>
            <person name="Belanger R.R."/>
        </authorList>
    </citation>
    <scope>NUCLEOTIDE SEQUENCE [LARGE SCALE GENOMIC DNA]</scope>
    <source>
        <strain evidence="3 4">PF-1</strain>
    </source>
</reference>
<dbReference type="KEGG" id="pfp:PFL1_03073"/>
<dbReference type="PANTHER" id="PTHR47766:SF1">
    <property type="entry name" value="PROTEIN EFR3"/>
    <property type="match status" value="1"/>
</dbReference>
<evidence type="ECO:0000256" key="1">
    <source>
        <dbReference type="ARBA" id="ARBA00010216"/>
    </source>
</evidence>
<dbReference type="eggNOG" id="KOG1877">
    <property type="taxonomic scope" value="Eukaryota"/>
</dbReference>
<evidence type="ECO:0000256" key="2">
    <source>
        <dbReference type="SAM" id="MobiDB-lite"/>
    </source>
</evidence>
<dbReference type="GeneID" id="19317184"/>
<protein>
    <recommendedName>
        <fullName evidence="5">Protein EFR3</fullName>
    </recommendedName>
</protein>
<feature type="compositionally biased region" description="Polar residues" evidence="2">
    <location>
        <begin position="895"/>
        <end position="908"/>
    </location>
</feature>
<evidence type="ECO:0008006" key="5">
    <source>
        <dbReference type="Google" id="ProtNLM"/>
    </source>
</evidence>
<evidence type="ECO:0000313" key="4">
    <source>
        <dbReference type="Proteomes" id="UP000053664"/>
    </source>
</evidence>
<feature type="compositionally biased region" description="Basic and acidic residues" evidence="2">
    <location>
        <begin position="996"/>
        <end position="1008"/>
    </location>
</feature>
<organism evidence="3 4">
    <name type="scientific">Pseudozyma flocculosa PF-1</name>
    <dbReference type="NCBI Taxonomy" id="1277687"/>
    <lineage>
        <taxon>Eukaryota</taxon>
        <taxon>Fungi</taxon>
        <taxon>Dikarya</taxon>
        <taxon>Basidiomycota</taxon>
        <taxon>Ustilaginomycotina</taxon>
        <taxon>Ustilaginomycetes</taxon>
        <taxon>Ustilaginales</taxon>
        <taxon>Ustilaginaceae</taxon>
        <taxon>Pseudozyma</taxon>
    </lineage>
</organism>
<dbReference type="EMBL" id="KE361631">
    <property type="protein sequence ID" value="EPQ29318.1"/>
    <property type="molecule type" value="Genomic_DNA"/>
</dbReference>
<dbReference type="InterPro" id="IPR039786">
    <property type="entry name" value="EFR3"/>
</dbReference>
<dbReference type="RefSeq" id="XP_007878780.1">
    <property type="nucleotide sequence ID" value="XM_007880589.1"/>
</dbReference>
<feature type="region of interest" description="Disordered" evidence="2">
    <location>
        <begin position="973"/>
        <end position="1009"/>
    </location>
</feature>